<protein>
    <recommendedName>
        <fullName evidence="2">Dipeptidase</fullName>
        <ecNumber evidence="2">3.4.13.19</ecNumber>
    </recommendedName>
</protein>
<evidence type="ECO:0000313" key="5">
    <source>
        <dbReference type="Proteomes" id="UP000226192"/>
    </source>
</evidence>
<proteinExistence type="inferred from homology"/>
<comment type="catalytic activity">
    <reaction evidence="2">
        <text>an L-aminoacyl-L-amino acid + H2O = 2 an L-alpha-amino acid</text>
        <dbReference type="Rhea" id="RHEA:48940"/>
        <dbReference type="ChEBI" id="CHEBI:15377"/>
        <dbReference type="ChEBI" id="CHEBI:59869"/>
        <dbReference type="ChEBI" id="CHEBI:77460"/>
        <dbReference type="EC" id="3.4.13.19"/>
    </reaction>
</comment>
<keyword evidence="3" id="KW-0472">Membrane</keyword>
<name>A0A2C5YD62_9HYPO</name>
<comment type="cofactor">
    <cofactor evidence="2">
        <name>Zn(2+)</name>
        <dbReference type="ChEBI" id="CHEBI:29105"/>
    </cofactor>
</comment>
<keyword evidence="3" id="KW-0812">Transmembrane</keyword>
<evidence type="ECO:0000256" key="3">
    <source>
        <dbReference type="SAM" id="Phobius"/>
    </source>
</evidence>
<keyword evidence="2" id="KW-0862">Zinc</keyword>
<keyword evidence="1 2" id="KW-0224">Dipeptidase</keyword>
<dbReference type="EC" id="3.4.13.19" evidence="2"/>
<comment type="caution">
    <text evidence="4">The sequence shown here is derived from an EMBL/GenBank/DDBJ whole genome shotgun (WGS) entry which is preliminary data.</text>
</comment>
<gene>
    <name evidence="4" type="ORF">CDD81_3761</name>
</gene>
<accession>A0A2C5YD62</accession>
<reference evidence="4 5" key="1">
    <citation type="submission" date="2017-06" db="EMBL/GenBank/DDBJ databases">
        <title>Ant-infecting Ophiocordyceps genomes reveal a high diversity of potential behavioral manipulation genes and a possible major role for enterotoxins.</title>
        <authorList>
            <person name="De Bekker C."/>
            <person name="Evans H.C."/>
            <person name="Brachmann A."/>
            <person name="Hughes D.P."/>
        </authorList>
    </citation>
    <scope>NUCLEOTIDE SEQUENCE [LARGE SCALE GENOMIC DNA]</scope>
    <source>
        <strain evidence="4 5">Map64</strain>
    </source>
</reference>
<dbReference type="PANTHER" id="PTHR10443:SF12">
    <property type="entry name" value="DIPEPTIDASE"/>
    <property type="match status" value="1"/>
</dbReference>
<dbReference type="InterPro" id="IPR032466">
    <property type="entry name" value="Metal_Hydrolase"/>
</dbReference>
<organism evidence="4 5">
    <name type="scientific">Ophiocordyceps australis</name>
    <dbReference type="NCBI Taxonomy" id="1399860"/>
    <lineage>
        <taxon>Eukaryota</taxon>
        <taxon>Fungi</taxon>
        <taxon>Dikarya</taxon>
        <taxon>Ascomycota</taxon>
        <taxon>Pezizomycotina</taxon>
        <taxon>Sordariomycetes</taxon>
        <taxon>Hypocreomycetidae</taxon>
        <taxon>Hypocreales</taxon>
        <taxon>Ophiocordycipitaceae</taxon>
        <taxon>Ophiocordyceps</taxon>
    </lineage>
</organism>
<dbReference type="CDD" id="cd01301">
    <property type="entry name" value="rDP_like"/>
    <property type="match status" value="1"/>
</dbReference>
<dbReference type="STRING" id="1399860.A0A2C5YD62"/>
<evidence type="ECO:0000256" key="2">
    <source>
        <dbReference type="RuleBase" id="RU341113"/>
    </source>
</evidence>
<keyword evidence="2" id="KW-0479">Metal-binding</keyword>
<sequence>MASSKTEAPARHHEQEHRAKSNRSIILRGLALCLIAAFILSTIQTIQRPASCYYYRLKRSFSQESVDERARRILSENPLIDGHIDFAVVLREAYGNRIDNAQWAQHFENGTLPGHVDLARLRKGLSGGAFWSVFAPCPAKGDDLSDGNLAASVQFTMDQIDATDRAFSAYPDDFALNIDSSGALDAFKHGKLISPLGVEGLHQIGNSVANLRLFHRLGGRYVTLTHNCHNKYADAACLENPFRKAEPLWNGVSPLGRQLIHEMNRIGMIVDLSHVSEETMTDILGERSDWSGSEAPIIFSHSSVWAICPHPRNVKDHVLQRVKQHNSLVMVNISPDFIACVDKGKQNGIPEPDPENADLDQVVRHIMYIGNLIGYDHVGIGTDFDGIPTTPRGFEDVSKYPDLVTALLRAGVDDSDVAKIVGRNLLRVWKDVDSVSAKMKAKGAPVMEDNRKPV</sequence>
<keyword evidence="2" id="KW-0378">Hydrolase</keyword>
<feature type="transmembrane region" description="Helical" evidence="3">
    <location>
        <begin position="25"/>
        <end position="43"/>
    </location>
</feature>
<keyword evidence="5" id="KW-1185">Reference proteome</keyword>
<dbReference type="OrthoDB" id="445695at2759"/>
<evidence type="ECO:0000256" key="1">
    <source>
        <dbReference type="ARBA" id="ARBA00022997"/>
    </source>
</evidence>
<dbReference type="Pfam" id="PF01244">
    <property type="entry name" value="Peptidase_M19"/>
    <property type="match status" value="1"/>
</dbReference>
<keyword evidence="3" id="KW-1133">Transmembrane helix</keyword>
<dbReference type="GO" id="GO:0046872">
    <property type="term" value="F:metal ion binding"/>
    <property type="evidence" value="ECO:0007669"/>
    <property type="project" value="UniProtKB-UniRule"/>
</dbReference>
<keyword evidence="2" id="KW-0645">Protease</keyword>
<dbReference type="PANTHER" id="PTHR10443">
    <property type="entry name" value="MICROSOMAL DIPEPTIDASE"/>
    <property type="match status" value="1"/>
</dbReference>
<dbReference type="Proteomes" id="UP000226192">
    <property type="component" value="Unassembled WGS sequence"/>
</dbReference>
<dbReference type="EMBL" id="NJET01000024">
    <property type="protein sequence ID" value="PHH64904.1"/>
    <property type="molecule type" value="Genomic_DNA"/>
</dbReference>
<comment type="similarity">
    <text evidence="2">Belongs to the metallo-dependent hydrolases superfamily. Peptidase M19 family.</text>
</comment>
<evidence type="ECO:0000313" key="4">
    <source>
        <dbReference type="EMBL" id="PHH64904.1"/>
    </source>
</evidence>
<dbReference type="AlphaFoldDB" id="A0A2C5YD62"/>
<dbReference type="GO" id="GO:0006508">
    <property type="term" value="P:proteolysis"/>
    <property type="evidence" value="ECO:0007669"/>
    <property type="project" value="UniProtKB-KW"/>
</dbReference>
<dbReference type="Gene3D" id="3.20.20.140">
    <property type="entry name" value="Metal-dependent hydrolases"/>
    <property type="match status" value="1"/>
</dbReference>
<dbReference type="InterPro" id="IPR008257">
    <property type="entry name" value="Pept_M19"/>
</dbReference>
<dbReference type="SUPFAM" id="SSF51556">
    <property type="entry name" value="Metallo-dependent hydrolases"/>
    <property type="match status" value="1"/>
</dbReference>
<dbReference type="GO" id="GO:0070573">
    <property type="term" value="F:metallodipeptidase activity"/>
    <property type="evidence" value="ECO:0007669"/>
    <property type="project" value="InterPro"/>
</dbReference>
<dbReference type="PROSITE" id="PS51365">
    <property type="entry name" value="RENAL_DIPEPTIDASE_2"/>
    <property type="match status" value="1"/>
</dbReference>
<keyword evidence="2" id="KW-0482">Metalloprotease</keyword>